<dbReference type="InterPro" id="IPR015424">
    <property type="entry name" value="PyrdxlP-dep_Trfase"/>
</dbReference>
<dbReference type="RefSeq" id="WP_046442234.1">
    <property type="nucleotide sequence ID" value="NZ_LAYJ01000033.1"/>
</dbReference>
<dbReference type="Pfam" id="PF00155">
    <property type="entry name" value="Aminotran_1_2"/>
    <property type="match status" value="1"/>
</dbReference>
<keyword evidence="2" id="KW-0663">Pyridoxal phosphate</keyword>
<accession>A0A0M2NI50</accession>
<dbReference type="CDD" id="cd00609">
    <property type="entry name" value="AAT_like"/>
    <property type="match status" value="1"/>
</dbReference>
<evidence type="ECO:0000259" key="6">
    <source>
        <dbReference type="PROSITE" id="PS50949"/>
    </source>
</evidence>
<evidence type="ECO:0000256" key="1">
    <source>
        <dbReference type="ARBA" id="ARBA00005384"/>
    </source>
</evidence>
<dbReference type="GO" id="GO:0003700">
    <property type="term" value="F:DNA-binding transcription factor activity"/>
    <property type="evidence" value="ECO:0007669"/>
    <property type="project" value="InterPro"/>
</dbReference>
<dbReference type="PANTHER" id="PTHR46577">
    <property type="entry name" value="HTH-TYPE TRANSCRIPTIONAL REGULATORY PROTEIN GABR"/>
    <property type="match status" value="1"/>
</dbReference>
<dbReference type="InterPro" id="IPR015421">
    <property type="entry name" value="PyrdxlP-dep_Trfase_major"/>
</dbReference>
<comment type="similarity">
    <text evidence="1">In the C-terminal section; belongs to the class-I pyridoxal-phosphate-dependent aminotransferase family.</text>
</comment>
<dbReference type="InterPro" id="IPR036388">
    <property type="entry name" value="WH-like_DNA-bd_sf"/>
</dbReference>
<keyword evidence="4" id="KW-0238">DNA-binding</keyword>
<evidence type="ECO:0000313" key="7">
    <source>
        <dbReference type="EMBL" id="KKI52209.1"/>
    </source>
</evidence>
<dbReference type="PROSITE" id="PS50949">
    <property type="entry name" value="HTH_GNTR"/>
    <property type="match status" value="1"/>
</dbReference>
<feature type="domain" description="HTH gntR-type" evidence="6">
    <location>
        <begin position="12"/>
        <end position="80"/>
    </location>
</feature>
<evidence type="ECO:0000313" key="8">
    <source>
        <dbReference type="Proteomes" id="UP000034076"/>
    </source>
</evidence>
<organism evidence="7 8">
    <name type="scientific">Christensenella hongkongensis</name>
    <dbReference type="NCBI Taxonomy" id="270498"/>
    <lineage>
        <taxon>Bacteria</taxon>
        <taxon>Bacillati</taxon>
        <taxon>Bacillota</taxon>
        <taxon>Clostridia</taxon>
        <taxon>Christensenellales</taxon>
        <taxon>Christensenellaceae</taxon>
        <taxon>Christensenella</taxon>
    </lineage>
</organism>
<keyword evidence="5" id="KW-0804">Transcription</keyword>
<evidence type="ECO:0000256" key="4">
    <source>
        <dbReference type="ARBA" id="ARBA00023125"/>
    </source>
</evidence>
<reference evidence="7 8" key="1">
    <citation type="submission" date="2015-04" db="EMBL/GenBank/DDBJ databases">
        <title>Draft genome sequence of bacteremic isolate Catabacter hongkongensis type strain HKU16T.</title>
        <authorList>
            <person name="Lau S.K."/>
            <person name="Teng J.L."/>
            <person name="Huang Y."/>
            <person name="Curreem S.O."/>
            <person name="Tsui S.K."/>
            <person name="Woo P.C."/>
        </authorList>
    </citation>
    <scope>NUCLEOTIDE SEQUENCE [LARGE SCALE GENOMIC DNA]</scope>
    <source>
        <strain evidence="7 8">HKU16</strain>
    </source>
</reference>
<evidence type="ECO:0000256" key="3">
    <source>
        <dbReference type="ARBA" id="ARBA00023015"/>
    </source>
</evidence>
<dbReference type="Pfam" id="PF00392">
    <property type="entry name" value="GntR"/>
    <property type="match status" value="1"/>
</dbReference>
<dbReference type="SUPFAM" id="SSF53383">
    <property type="entry name" value="PLP-dependent transferases"/>
    <property type="match status" value="1"/>
</dbReference>
<evidence type="ECO:0000256" key="5">
    <source>
        <dbReference type="ARBA" id="ARBA00023163"/>
    </source>
</evidence>
<keyword evidence="8" id="KW-1185">Reference proteome</keyword>
<dbReference type="PANTHER" id="PTHR46577:SF1">
    <property type="entry name" value="HTH-TYPE TRANSCRIPTIONAL REGULATORY PROTEIN GABR"/>
    <property type="match status" value="1"/>
</dbReference>
<dbReference type="CDD" id="cd07377">
    <property type="entry name" value="WHTH_GntR"/>
    <property type="match status" value="1"/>
</dbReference>
<dbReference type="PATRIC" id="fig|270498.16.peg.2926"/>
<dbReference type="Proteomes" id="UP000034076">
    <property type="component" value="Unassembled WGS sequence"/>
</dbReference>
<dbReference type="GO" id="GO:0030170">
    <property type="term" value="F:pyridoxal phosphate binding"/>
    <property type="evidence" value="ECO:0007669"/>
    <property type="project" value="InterPro"/>
</dbReference>
<dbReference type="GO" id="GO:0003677">
    <property type="term" value="F:DNA binding"/>
    <property type="evidence" value="ECO:0007669"/>
    <property type="project" value="UniProtKB-KW"/>
</dbReference>
<dbReference type="InterPro" id="IPR004839">
    <property type="entry name" value="Aminotransferase_I/II_large"/>
</dbReference>
<protein>
    <submittedName>
        <fullName evidence="7">Putative transcriptional regulator of pyridoxine metabolism</fullName>
    </submittedName>
</protein>
<gene>
    <name evidence="7" type="ORF">CHK_0317</name>
</gene>
<comment type="caution">
    <text evidence="7">The sequence shown here is derived from an EMBL/GenBank/DDBJ whole genome shotgun (WGS) entry which is preliminary data.</text>
</comment>
<proteinExistence type="inferred from homology"/>
<dbReference type="EMBL" id="LAYJ01000033">
    <property type="protein sequence ID" value="KKI52209.1"/>
    <property type="molecule type" value="Genomic_DNA"/>
</dbReference>
<dbReference type="SUPFAM" id="SSF46785">
    <property type="entry name" value="Winged helix' DNA-binding domain"/>
    <property type="match status" value="1"/>
</dbReference>
<evidence type="ECO:0000256" key="2">
    <source>
        <dbReference type="ARBA" id="ARBA00022898"/>
    </source>
</evidence>
<dbReference type="InterPro" id="IPR000524">
    <property type="entry name" value="Tscrpt_reg_HTH_GntR"/>
</dbReference>
<dbReference type="AlphaFoldDB" id="A0A0M2NI50"/>
<name>A0A0M2NI50_9FIRM</name>
<dbReference type="Gene3D" id="3.40.640.10">
    <property type="entry name" value="Type I PLP-dependent aspartate aminotransferase-like (Major domain)"/>
    <property type="match status" value="1"/>
</dbReference>
<keyword evidence="3" id="KW-0805">Transcription regulation</keyword>
<dbReference type="STRING" id="270498.CHK_0317"/>
<dbReference type="SMART" id="SM00345">
    <property type="entry name" value="HTH_GNTR"/>
    <property type="match status" value="1"/>
</dbReference>
<sequence>MLTPILKHHDKIPVYEQLYRYIRSEIECGNLIKGQRLPSKRKFSVHLKISQSTIENAYAQLSAEGYIYSLPKRGYFVNEFSGYHINSSPSVPHESFEPPHTPPSIQFDLRTNSVDTQHFPFSVWAKLMRECLNENSQELLRAAVPQGNLSLRQEIVRYLHDFRGIDAQPSQIVLGAGSEYLLGLITQLLGRDSTYAVENPGYPKTARILNANGLKTVFIPLDHNGIDIDVLSSCSANVLHVTPSHHFPLGIVTPIGRRQSLLDWAGKGEKRYIIEDDYDSEFRFSGRPIPALQSLDTNERVIYMNTFAKTLAPSLRISYMVLPPHLVRRFHQELYFYSCTIPSFEQETLNKFLSRGYFERHLSRMRGRYKFCRDTFISHLTKNIPKSLIKISGQDSGLHLLLTVENGMDEQLLVSSAQKKGVRVYGLSSYYHNSYASPVFPAIVVGYSGYQPDELTEVAHLLQTAWF</sequence>
<dbReference type="Gene3D" id="1.10.10.10">
    <property type="entry name" value="Winged helix-like DNA-binding domain superfamily/Winged helix DNA-binding domain"/>
    <property type="match status" value="1"/>
</dbReference>
<dbReference type="InterPro" id="IPR036390">
    <property type="entry name" value="WH_DNA-bd_sf"/>
</dbReference>
<dbReference type="InterPro" id="IPR051446">
    <property type="entry name" value="HTH_trans_reg/aminotransferase"/>
</dbReference>
<dbReference type="OrthoDB" id="9808770at2"/>